<dbReference type="Pfam" id="PF20478">
    <property type="entry name" value="P2RX7_C"/>
    <property type="match status" value="1"/>
</dbReference>
<dbReference type="Proteomes" id="UP001108240">
    <property type="component" value="Unplaced"/>
</dbReference>
<evidence type="ECO:0000259" key="1">
    <source>
        <dbReference type="Pfam" id="PF20478"/>
    </source>
</evidence>
<sequence length="183" mass="21014">MSDDFELRGEDEMEFFALPYLFEPEYTEEEIRQMDENAAATHTSQASGRRRSNETWWCTCGKCQPLPTEEESQCCHDWTISIPPLESIIESAGETLFTSRCITQQNGFPPLLSNSVLEAPRTCQYRLVAYRIVLEWMLKGERLGRRNRRVLPSCVVSAIRLSYPSPSGRYVGFREAEEAFGLL</sequence>
<dbReference type="OMA" id="DIRWCAC"/>
<dbReference type="InterPro" id="IPR046815">
    <property type="entry name" value="P2RX7_C"/>
</dbReference>
<accession>A0A8C1B467</accession>
<reference evidence="2" key="1">
    <citation type="submission" date="2025-08" db="UniProtKB">
        <authorList>
            <consortium name="Ensembl"/>
        </authorList>
    </citation>
    <scope>IDENTIFICATION</scope>
</reference>
<dbReference type="PANTHER" id="PTHR36981">
    <property type="entry name" value="ZGC:195170"/>
    <property type="match status" value="1"/>
</dbReference>
<feature type="domain" description="P2X purinoreceptor 7 intracellular" evidence="1">
    <location>
        <begin position="29"/>
        <end position="174"/>
    </location>
</feature>
<proteinExistence type="predicted"/>
<dbReference type="GeneTree" id="ENSGT00990000210183"/>
<evidence type="ECO:0000313" key="2">
    <source>
        <dbReference type="Ensembl" id="ENSCCRP00000026662.2"/>
    </source>
</evidence>
<organism evidence="2 3">
    <name type="scientific">Cyprinus carpio carpio</name>
    <dbReference type="NCBI Taxonomy" id="630221"/>
    <lineage>
        <taxon>Eukaryota</taxon>
        <taxon>Metazoa</taxon>
        <taxon>Chordata</taxon>
        <taxon>Craniata</taxon>
        <taxon>Vertebrata</taxon>
        <taxon>Euteleostomi</taxon>
        <taxon>Actinopterygii</taxon>
        <taxon>Neopterygii</taxon>
        <taxon>Teleostei</taxon>
        <taxon>Ostariophysi</taxon>
        <taxon>Cypriniformes</taxon>
        <taxon>Cyprinidae</taxon>
        <taxon>Cyprininae</taxon>
        <taxon>Cyprinus</taxon>
    </lineage>
</organism>
<dbReference type="PANTHER" id="PTHR36981:SF9">
    <property type="entry name" value="NANOR-RELATED"/>
    <property type="match status" value="1"/>
</dbReference>
<evidence type="ECO:0000313" key="3">
    <source>
        <dbReference type="Proteomes" id="UP001108240"/>
    </source>
</evidence>
<reference evidence="2" key="2">
    <citation type="submission" date="2025-09" db="UniProtKB">
        <authorList>
            <consortium name="Ensembl"/>
        </authorList>
    </citation>
    <scope>IDENTIFICATION</scope>
</reference>
<keyword evidence="3" id="KW-1185">Reference proteome</keyword>
<protein>
    <recommendedName>
        <fullName evidence="1">P2X purinoreceptor 7 intracellular domain-containing protein</fullName>
    </recommendedName>
</protein>
<dbReference type="AlphaFoldDB" id="A0A8C1B467"/>
<dbReference type="Ensembl" id="ENSCCRT00000028919.2">
    <property type="protein sequence ID" value="ENSCCRP00000026662.2"/>
    <property type="gene ID" value="ENSCCRG00000014450.2"/>
</dbReference>
<name>A0A8C1B467_CYPCA</name>